<evidence type="ECO:0000313" key="1">
    <source>
        <dbReference type="EMBL" id="KAJ7620426.1"/>
    </source>
</evidence>
<dbReference type="Proteomes" id="UP001221142">
    <property type="component" value="Unassembled WGS sequence"/>
</dbReference>
<protein>
    <submittedName>
        <fullName evidence="1">Uncharacterized protein</fullName>
    </submittedName>
</protein>
<proteinExistence type="predicted"/>
<keyword evidence="2" id="KW-1185">Reference proteome</keyword>
<dbReference type="EMBL" id="JARKIF010000017">
    <property type="protein sequence ID" value="KAJ7620426.1"/>
    <property type="molecule type" value="Genomic_DNA"/>
</dbReference>
<evidence type="ECO:0000313" key="2">
    <source>
        <dbReference type="Proteomes" id="UP001221142"/>
    </source>
</evidence>
<organism evidence="1 2">
    <name type="scientific">Roridomyces roridus</name>
    <dbReference type="NCBI Taxonomy" id="1738132"/>
    <lineage>
        <taxon>Eukaryota</taxon>
        <taxon>Fungi</taxon>
        <taxon>Dikarya</taxon>
        <taxon>Basidiomycota</taxon>
        <taxon>Agaricomycotina</taxon>
        <taxon>Agaricomycetes</taxon>
        <taxon>Agaricomycetidae</taxon>
        <taxon>Agaricales</taxon>
        <taxon>Marasmiineae</taxon>
        <taxon>Mycenaceae</taxon>
        <taxon>Roridomyces</taxon>
    </lineage>
</organism>
<name>A0AAD7BGT7_9AGAR</name>
<reference evidence="1" key="1">
    <citation type="submission" date="2023-03" db="EMBL/GenBank/DDBJ databases">
        <title>Massive genome expansion in bonnet fungi (Mycena s.s.) driven by repeated elements and novel gene families across ecological guilds.</title>
        <authorList>
            <consortium name="Lawrence Berkeley National Laboratory"/>
            <person name="Harder C.B."/>
            <person name="Miyauchi S."/>
            <person name="Viragh M."/>
            <person name="Kuo A."/>
            <person name="Thoen E."/>
            <person name="Andreopoulos B."/>
            <person name="Lu D."/>
            <person name="Skrede I."/>
            <person name="Drula E."/>
            <person name="Henrissat B."/>
            <person name="Morin E."/>
            <person name="Kohler A."/>
            <person name="Barry K."/>
            <person name="LaButti K."/>
            <person name="Morin E."/>
            <person name="Salamov A."/>
            <person name="Lipzen A."/>
            <person name="Mereny Z."/>
            <person name="Hegedus B."/>
            <person name="Baldrian P."/>
            <person name="Stursova M."/>
            <person name="Weitz H."/>
            <person name="Taylor A."/>
            <person name="Grigoriev I.V."/>
            <person name="Nagy L.G."/>
            <person name="Martin F."/>
            <person name="Kauserud H."/>
        </authorList>
    </citation>
    <scope>NUCLEOTIDE SEQUENCE</scope>
    <source>
        <strain evidence="1">9284</strain>
    </source>
</reference>
<accession>A0AAD7BGT7</accession>
<dbReference type="AlphaFoldDB" id="A0AAD7BGT7"/>
<sequence length="291" mass="31917">MKSVGAVPSLTAYINLYAIRCSAEVTRDDEGGGQDVTSHIVVTSLHYHSKQPHTTLFLSTPWCSRRSIVGDLDGDESSLKSTCLGARAFVGRSQTNLFREIEILHPAEGNAACPRLLKLLESSPHLAVLIEELRIILGVTNPELRRSLALSGAVTPSAWIRADRTLQRILPGLSLKRISIIEPFGARQKGLDWNNFHQPLKSALASVFSSPALESVTLRGFVINSPVEFLSIFSEAASLKALAISGVYFEPPFQKHGTWPNTQLWRPSLPPFMCRTFTEGRYAPISGQILG</sequence>
<comment type="caution">
    <text evidence="1">The sequence shown here is derived from an EMBL/GenBank/DDBJ whole genome shotgun (WGS) entry which is preliminary data.</text>
</comment>
<gene>
    <name evidence="1" type="ORF">FB45DRAFT_1006951</name>
</gene>